<keyword evidence="3" id="KW-0274">FAD</keyword>
<keyword evidence="2" id="KW-0285">Flavoprotein</keyword>
<dbReference type="GO" id="GO:0016491">
    <property type="term" value="F:oxidoreductase activity"/>
    <property type="evidence" value="ECO:0007669"/>
    <property type="project" value="UniProtKB-KW"/>
</dbReference>
<dbReference type="InterPro" id="IPR036188">
    <property type="entry name" value="FAD/NAD-bd_sf"/>
</dbReference>
<evidence type="ECO:0000256" key="3">
    <source>
        <dbReference type="ARBA" id="ARBA00022827"/>
    </source>
</evidence>
<dbReference type="AlphaFoldDB" id="A0A157SVV9"/>
<dbReference type="PANTHER" id="PTHR43400:SF7">
    <property type="entry name" value="FAD-DEPENDENT OXIDOREDUCTASE 2 FAD BINDING DOMAIN-CONTAINING PROTEIN"/>
    <property type="match status" value="1"/>
</dbReference>
<dbReference type="Gene3D" id="3.90.700.10">
    <property type="entry name" value="Succinate dehydrogenase/fumarate reductase flavoprotein, catalytic domain"/>
    <property type="match status" value="1"/>
</dbReference>
<dbReference type="Pfam" id="PF00890">
    <property type="entry name" value="FAD_binding_2"/>
    <property type="match status" value="1"/>
</dbReference>
<dbReference type="PRINTS" id="PR00420">
    <property type="entry name" value="RNGMNOXGNASE"/>
</dbReference>
<keyword evidence="7" id="KW-1185">Reference proteome</keyword>
<dbReference type="PANTHER" id="PTHR43400">
    <property type="entry name" value="FUMARATE REDUCTASE"/>
    <property type="match status" value="1"/>
</dbReference>
<dbReference type="InterPro" id="IPR050315">
    <property type="entry name" value="FAD-oxidoreductase_2"/>
</dbReference>
<dbReference type="OrthoDB" id="9813348at2"/>
<accession>A0A157SVV9</accession>
<organism evidence="6 7">
    <name type="scientific">Bordetella ansorpii</name>
    <dbReference type="NCBI Taxonomy" id="288768"/>
    <lineage>
        <taxon>Bacteria</taxon>
        <taxon>Pseudomonadati</taxon>
        <taxon>Pseudomonadota</taxon>
        <taxon>Betaproteobacteria</taxon>
        <taxon>Burkholderiales</taxon>
        <taxon>Alcaligenaceae</taxon>
        <taxon>Bordetella</taxon>
    </lineage>
</organism>
<dbReference type="SUPFAM" id="SSF51905">
    <property type="entry name" value="FAD/NAD(P)-binding domain"/>
    <property type="match status" value="1"/>
</dbReference>
<dbReference type="Proteomes" id="UP000076848">
    <property type="component" value="Unassembled WGS sequence"/>
</dbReference>
<dbReference type="InterPro" id="IPR027477">
    <property type="entry name" value="Succ_DH/fumarate_Rdtase_cat_sf"/>
</dbReference>
<dbReference type="InterPro" id="IPR003953">
    <property type="entry name" value="FAD-dep_OxRdtase_2_FAD-bd"/>
</dbReference>
<gene>
    <name evidence="6" type="primary">fccA</name>
    <name evidence="6" type="ORF">SAMEA3906486_05186</name>
</gene>
<dbReference type="STRING" id="288768.SAMEA3906486_05186"/>
<evidence type="ECO:0000256" key="1">
    <source>
        <dbReference type="ARBA" id="ARBA00001974"/>
    </source>
</evidence>
<evidence type="ECO:0000313" key="7">
    <source>
        <dbReference type="Proteomes" id="UP000076848"/>
    </source>
</evidence>
<evidence type="ECO:0000313" key="6">
    <source>
        <dbReference type="EMBL" id="SAI74471.1"/>
    </source>
</evidence>
<dbReference type="EMBL" id="FKIF01000010">
    <property type="protein sequence ID" value="SAI74471.1"/>
    <property type="molecule type" value="Genomic_DNA"/>
</dbReference>
<dbReference type="Gene3D" id="3.50.50.60">
    <property type="entry name" value="FAD/NAD(P)-binding domain"/>
    <property type="match status" value="1"/>
</dbReference>
<evidence type="ECO:0000256" key="2">
    <source>
        <dbReference type="ARBA" id="ARBA00022630"/>
    </source>
</evidence>
<comment type="cofactor">
    <cofactor evidence="1">
        <name>FAD</name>
        <dbReference type="ChEBI" id="CHEBI:57692"/>
    </cofactor>
</comment>
<keyword evidence="4" id="KW-0560">Oxidoreductase</keyword>
<evidence type="ECO:0000256" key="4">
    <source>
        <dbReference type="ARBA" id="ARBA00023002"/>
    </source>
</evidence>
<evidence type="ECO:0000259" key="5">
    <source>
        <dbReference type="Pfam" id="PF00890"/>
    </source>
</evidence>
<proteinExistence type="predicted"/>
<sequence length="475" mass="49765">MIESDVCVVGGGLAGLSAALMAAESGLKTVVLERNEAEDYLCNSRMTGGAFHICLTDILSDESLLEQKIMGATEGSVNPALARAMAVDTKRAVRWLQSHGIRFIKGGAEAHHNFVLSPPSLQRVGSEWKGRGGDVLLRTLAAELAKFGGAILRGHRATELVVDGGRCVGLRGSRGDEEFQVRATAVVIADGGYQCDPAILREGISPAPEKLLQRNAKSGHGDGLRMARAAGARLTELVGFYGHVMNRDALTNDKLWPLPWMDNVATSAIVVDGQGKRFLDEGRGGVYIANGIAAMQDPLSTTVIFDQPLWDGPGSSRFLPPNPHMENCGGTVIKTATLGELAQRLGLPADALMETVAGYNAAIESGSLESLDPPRNPRAYRPYPISTGPFYAVPVCAGITYTMGGIAIDEWGRALRGDGSAFPGLYAAGGSTGGLEGGRSVGYLGGLAKAATTGMRAGQHIAQQRKDQAVGAGTA</sequence>
<reference evidence="6 7" key="1">
    <citation type="submission" date="2016-04" db="EMBL/GenBank/DDBJ databases">
        <authorList>
            <consortium name="Pathogen Informatics"/>
        </authorList>
    </citation>
    <scope>NUCLEOTIDE SEQUENCE [LARGE SCALE GENOMIC DNA]</scope>
    <source>
        <strain evidence="6 7">H050680373</strain>
    </source>
</reference>
<dbReference type="SUPFAM" id="SSF56425">
    <property type="entry name" value="Succinate dehydrogenase/fumarate reductase flavoprotein, catalytic domain"/>
    <property type="match status" value="1"/>
</dbReference>
<name>A0A157SVV9_9BORD</name>
<feature type="domain" description="FAD-dependent oxidoreductase 2 FAD-binding" evidence="5">
    <location>
        <begin position="5"/>
        <end position="438"/>
    </location>
</feature>
<protein>
    <submittedName>
        <fullName evidence="6">Dehydrogenase</fullName>
    </submittedName>
</protein>